<protein>
    <submittedName>
        <fullName evidence="1">DUF5713 family protein</fullName>
    </submittedName>
</protein>
<dbReference type="InterPro" id="IPR043767">
    <property type="entry name" value="DUF5713"/>
</dbReference>
<reference evidence="2" key="1">
    <citation type="journal article" date="2019" name="Int. J. Syst. Evol. Microbiol.">
        <title>The Global Catalogue of Microorganisms (GCM) 10K type strain sequencing project: providing services to taxonomists for standard genome sequencing and annotation.</title>
        <authorList>
            <consortium name="The Broad Institute Genomics Platform"/>
            <consortium name="The Broad Institute Genome Sequencing Center for Infectious Disease"/>
            <person name="Wu L."/>
            <person name="Ma J."/>
        </authorList>
    </citation>
    <scope>NUCLEOTIDE SEQUENCE [LARGE SCALE GENOMIC DNA]</scope>
    <source>
        <strain evidence="2">JCM 16702</strain>
    </source>
</reference>
<dbReference type="Pfam" id="PF18977">
    <property type="entry name" value="DUF5713"/>
    <property type="match status" value="1"/>
</dbReference>
<organism evidence="1 2">
    <name type="scientific">Actinomadura miaoliensis</name>
    <dbReference type="NCBI Taxonomy" id="430685"/>
    <lineage>
        <taxon>Bacteria</taxon>
        <taxon>Bacillati</taxon>
        <taxon>Actinomycetota</taxon>
        <taxon>Actinomycetes</taxon>
        <taxon>Streptosporangiales</taxon>
        <taxon>Thermomonosporaceae</taxon>
        <taxon>Actinomadura</taxon>
    </lineage>
</organism>
<keyword evidence="2" id="KW-1185">Reference proteome</keyword>
<gene>
    <name evidence="1" type="ORF">GCM10022214_05710</name>
</gene>
<name>A0ABP7V0C6_9ACTN</name>
<comment type="caution">
    <text evidence="1">The sequence shown here is derived from an EMBL/GenBank/DDBJ whole genome shotgun (WGS) entry which is preliminary data.</text>
</comment>
<accession>A0ABP7V0C6</accession>
<dbReference type="EMBL" id="BAAAZG010000001">
    <property type="protein sequence ID" value="GAA4056818.1"/>
    <property type="molecule type" value="Genomic_DNA"/>
</dbReference>
<evidence type="ECO:0000313" key="2">
    <source>
        <dbReference type="Proteomes" id="UP001500683"/>
    </source>
</evidence>
<evidence type="ECO:0000313" key="1">
    <source>
        <dbReference type="EMBL" id="GAA4056818.1"/>
    </source>
</evidence>
<dbReference type="RefSeq" id="WP_344940058.1">
    <property type="nucleotide sequence ID" value="NZ_BAAAZG010000001.1"/>
</dbReference>
<dbReference type="Proteomes" id="UP001500683">
    <property type="component" value="Unassembled WGS sequence"/>
</dbReference>
<sequence>MAIENQRVAGYAFLQGMYSDEFFPDHLVDKGKAILLRLCERIEAERPADLTALYALTHAATEEFNALEEEFAAAGSEIETFARESIADDFGFVASSYGFEDADAEQLIATRDW</sequence>
<proteinExistence type="predicted"/>